<dbReference type="PANTHER" id="PTHR36159:SF1">
    <property type="entry name" value="RETROVIRUS-RELATED POL POLYPROTEIN FROM TRANSPOSON 412-LIKE PROTEIN"/>
    <property type="match status" value="1"/>
</dbReference>
<name>A0A4Y2NCS4_ARAVE</name>
<dbReference type="Pfam" id="PF21738">
    <property type="entry name" value="DJR-like_dom"/>
    <property type="match status" value="1"/>
</dbReference>
<accession>A0A4Y2NCS4</accession>
<protein>
    <recommendedName>
        <fullName evidence="1">Double jelly roll-like domain-containing protein</fullName>
    </recommendedName>
</protein>
<sequence>MNKIFKLDNTDYYYDDDIESFEYREVRQENSDNSMENATYHFFIQDTNANILYSNGYLQQKLKIVNDNGTAIADDNVALVNGGGLINANRFTLGTTEIESNTNYSALMRQVLGLMHFTPHYSSSEATNMLFYIDTSDTADRNPLKHNGALLDATKITDFFKNLGTNEKYNQGFTERRKFTKDSKTVTIWVPLKYVFDFFREYKKVITGLQVKFEFQRNNSQNMVYTDEQNKDYKVIVEDLSLWLLYVRFKNSAAAKFSELRLSDKNVEINWNQHSIVKSNIFMKNSSGSYTIKATSDEALSLYVIPQYTDRCENAKQNNMLFDNLNMIECYLMINNIKVPTVSYMMDFEKGDYNRLYSSLLESGLNTITSETGCMVNYSNFGQLYPIICFNLARHQNYTDTNNLMIEFNWRLRNNPNKNYVFYFILQERKKCYLNIKNQDITMIKTLKL</sequence>
<dbReference type="AlphaFoldDB" id="A0A4Y2NCS4"/>
<proteinExistence type="predicted"/>
<dbReference type="OrthoDB" id="6423136at2759"/>
<dbReference type="Proteomes" id="UP000499080">
    <property type="component" value="Unassembled WGS sequence"/>
</dbReference>
<evidence type="ECO:0000313" key="3">
    <source>
        <dbReference type="Proteomes" id="UP000499080"/>
    </source>
</evidence>
<reference evidence="2 3" key="1">
    <citation type="journal article" date="2019" name="Sci. Rep.">
        <title>Orb-weaving spider Araneus ventricosus genome elucidates the spidroin gene catalogue.</title>
        <authorList>
            <person name="Kono N."/>
            <person name="Nakamura H."/>
            <person name="Ohtoshi R."/>
            <person name="Moran D.A.P."/>
            <person name="Shinohara A."/>
            <person name="Yoshida Y."/>
            <person name="Fujiwara M."/>
            <person name="Mori M."/>
            <person name="Tomita M."/>
            <person name="Arakawa K."/>
        </authorList>
    </citation>
    <scope>NUCLEOTIDE SEQUENCE [LARGE SCALE GENOMIC DNA]</scope>
</reference>
<gene>
    <name evidence="2" type="ORF">AVEN_10567_1</name>
</gene>
<dbReference type="EMBL" id="BGPR01008853">
    <property type="protein sequence ID" value="GBN36504.1"/>
    <property type="molecule type" value="Genomic_DNA"/>
</dbReference>
<feature type="domain" description="Double jelly roll-like" evidence="1">
    <location>
        <begin position="180"/>
        <end position="429"/>
    </location>
</feature>
<evidence type="ECO:0000313" key="2">
    <source>
        <dbReference type="EMBL" id="GBN36504.1"/>
    </source>
</evidence>
<dbReference type="InterPro" id="IPR049512">
    <property type="entry name" value="DJR-like_dom"/>
</dbReference>
<evidence type="ECO:0000259" key="1">
    <source>
        <dbReference type="Pfam" id="PF21738"/>
    </source>
</evidence>
<organism evidence="2 3">
    <name type="scientific">Araneus ventricosus</name>
    <name type="common">Orbweaver spider</name>
    <name type="synonym">Epeira ventricosa</name>
    <dbReference type="NCBI Taxonomy" id="182803"/>
    <lineage>
        <taxon>Eukaryota</taxon>
        <taxon>Metazoa</taxon>
        <taxon>Ecdysozoa</taxon>
        <taxon>Arthropoda</taxon>
        <taxon>Chelicerata</taxon>
        <taxon>Arachnida</taxon>
        <taxon>Araneae</taxon>
        <taxon>Araneomorphae</taxon>
        <taxon>Entelegynae</taxon>
        <taxon>Araneoidea</taxon>
        <taxon>Araneidae</taxon>
        <taxon>Araneus</taxon>
    </lineage>
</organism>
<dbReference type="PANTHER" id="PTHR36159">
    <property type="entry name" value="PROTEIN CBG23766"/>
    <property type="match status" value="1"/>
</dbReference>
<keyword evidence="3" id="KW-1185">Reference proteome</keyword>
<comment type="caution">
    <text evidence="2">The sequence shown here is derived from an EMBL/GenBank/DDBJ whole genome shotgun (WGS) entry which is preliminary data.</text>
</comment>